<dbReference type="Gene3D" id="3.40.50.720">
    <property type="entry name" value="NAD(P)-binding Rossmann-like Domain"/>
    <property type="match status" value="1"/>
</dbReference>
<evidence type="ECO:0000256" key="5">
    <source>
        <dbReference type="ARBA" id="ARBA00023027"/>
    </source>
</evidence>
<comment type="caution">
    <text evidence="9">The sequence shown here is derived from an EMBL/GenBank/DDBJ whole genome shotgun (WGS) entry which is preliminary data.</text>
</comment>
<keyword evidence="6 7" id="KW-0456">Lyase</keyword>
<dbReference type="Pfam" id="PF16363">
    <property type="entry name" value="GDP_Man_Dehyd"/>
    <property type="match status" value="1"/>
</dbReference>
<proteinExistence type="inferred from homology"/>
<dbReference type="FunFam" id="3.40.50.720:FF:000304">
    <property type="entry name" value="UDP-glucose 4,6-dehydratase"/>
    <property type="match status" value="1"/>
</dbReference>
<evidence type="ECO:0000256" key="4">
    <source>
        <dbReference type="ARBA" id="ARBA00011990"/>
    </source>
</evidence>
<dbReference type="SUPFAM" id="SSF51735">
    <property type="entry name" value="NAD(P)-binding Rossmann-fold domains"/>
    <property type="match status" value="1"/>
</dbReference>
<dbReference type="InterPro" id="IPR036291">
    <property type="entry name" value="NAD(P)-bd_dom_sf"/>
</dbReference>
<dbReference type="EMBL" id="PEXU01000042">
    <property type="protein sequence ID" value="PIS42444.1"/>
    <property type="molecule type" value="Genomic_DNA"/>
</dbReference>
<evidence type="ECO:0000256" key="1">
    <source>
        <dbReference type="ARBA" id="ARBA00001539"/>
    </source>
</evidence>
<gene>
    <name evidence="9" type="primary">rfbB</name>
    <name evidence="9" type="ORF">COT24_03310</name>
</gene>
<evidence type="ECO:0000259" key="8">
    <source>
        <dbReference type="Pfam" id="PF16363"/>
    </source>
</evidence>
<evidence type="ECO:0000256" key="2">
    <source>
        <dbReference type="ARBA" id="ARBA00001911"/>
    </source>
</evidence>
<evidence type="ECO:0000313" key="9">
    <source>
        <dbReference type="EMBL" id="PIS42444.1"/>
    </source>
</evidence>
<dbReference type="GO" id="GO:0009225">
    <property type="term" value="P:nucleotide-sugar metabolic process"/>
    <property type="evidence" value="ECO:0007669"/>
    <property type="project" value="InterPro"/>
</dbReference>
<sequence length="336" mass="38634">MKILVTGGAGFIGSNFIHYWLKNHPDDKIVNLDKLTYCGNLENLKEVESNKNYQFVKGDICEGELINKVMKGIDKVVHFAAESHVDRSILEPSTFIQTNIIGTQILLEAALKNEVKHFHHISTDEVFGALKLDDPAKFNENTRYDPRSPYSASKAASDHLVMAYHITYGLPVTITNTSNNYGPYQYPEKLLPLAITNLIEGKKVPIYGDGKYVRDWLYVEDHCRAIDLVLTKGRIGETYCIGGLTDDVNNLELIKKVLKIMGKDESVLEYVKDRLGHDRRYAVDWSKAKNELGYQPECDLDTYLEKTIQWYQANESWWKRIKSGEYQEYYQRQYGK</sequence>
<dbReference type="AlphaFoldDB" id="A0A2H0YVD0"/>
<protein>
    <recommendedName>
        <fullName evidence="4 7">dTDP-glucose 4,6-dehydratase</fullName>
        <ecNumber evidence="4 7">4.2.1.46</ecNumber>
    </recommendedName>
</protein>
<dbReference type="CDD" id="cd05246">
    <property type="entry name" value="dTDP_GD_SDR_e"/>
    <property type="match status" value="1"/>
</dbReference>
<dbReference type="GO" id="GO:0008460">
    <property type="term" value="F:dTDP-glucose 4,6-dehydratase activity"/>
    <property type="evidence" value="ECO:0007669"/>
    <property type="project" value="UniProtKB-EC"/>
</dbReference>
<feature type="domain" description="NAD(P)-binding" evidence="8">
    <location>
        <begin position="4"/>
        <end position="306"/>
    </location>
</feature>
<evidence type="ECO:0000256" key="7">
    <source>
        <dbReference type="RuleBase" id="RU004473"/>
    </source>
</evidence>
<accession>A0A2H0YVD0</accession>
<evidence type="ECO:0000313" key="10">
    <source>
        <dbReference type="Proteomes" id="UP000231542"/>
    </source>
</evidence>
<comment type="similarity">
    <text evidence="3 7">Belongs to the NAD(P)-dependent epimerase/dehydratase family. dTDP-glucose dehydratase subfamily.</text>
</comment>
<comment type="cofactor">
    <cofactor evidence="2 7">
        <name>NAD(+)</name>
        <dbReference type="ChEBI" id="CHEBI:57540"/>
    </cofactor>
</comment>
<evidence type="ECO:0000256" key="6">
    <source>
        <dbReference type="ARBA" id="ARBA00023239"/>
    </source>
</evidence>
<dbReference type="Proteomes" id="UP000231542">
    <property type="component" value="Unassembled WGS sequence"/>
</dbReference>
<keyword evidence="5" id="KW-0520">NAD</keyword>
<name>A0A2H0YVD0_9BACT</name>
<dbReference type="PANTHER" id="PTHR43000">
    <property type="entry name" value="DTDP-D-GLUCOSE 4,6-DEHYDRATASE-RELATED"/>
    <property type="match status" value="1"/>
</dbReference>
<comment type="catalytic activity">
    <reaction evidence="1 7">
        <text>dTDP-alpha-D-glucose = dTDP-4-dehydro-6-deoxy-alpha-D-glucose + H2O</text>
        <dbReference type="Rhea" id="RHEA:17221"/>
        <dbReference type="ChEBI" id="CHEBI:15377"/>
        <dbReference type="ChEBI" id="CHEBI:57477"/>
        <dbReference type="ChEBI" id="CHEBI:57649"/>
        <dbReference type="EC" id="4.2.1.46"/>
    </reaction>
</comment>
<evidence type="ECO:0000256" key="3">
    <source>
        <dbReference type="ARBA" id="ARBA00008178"/>
    </source>
</evidence>
<dbReference type="EC" id="4.2.1.46" evidence="4 7"/>
<dbReference type="InterPro" id="IPR016040">
    <property type="entry name" value="NAD(P)-bd_dom"/>
</dbReference>
<reference evidence="9 10" key="1">
    <citation type="submission" date="2017-09" db="EMBL/GenBank/DDBJ databases">
        <title>Depth-based differentiation of microbial function through sediment-hosted aquifers and enrichment of novel symbionts in the deep terrestrial subsurface.</title>
        <authorList>
            <person name="Probst A.J."/>
            <person name="Ladd B."/>
            <person name="Jarett J.K."/>
            <person name="Geller-Mcgrath D.E."/>
            <person name="Sieber C.M."/>
            <person name="Emerson J.B."/>
            <person name="Anantharaman K."/>
            <person name="Thomas B.C."/>
            <person name="Malmstrom R."/>
            <person name="Stieglmeier M."/>
            <person name="Klingl A."/>
            <person name="Woyke T."/>
            <person name="Ryan C.M."/>
            <person name="Banfield J.F."/>
        </authorList>
    </citation>
    <scope>NUCLEOTIDE SEQUENCE [LARGE SCALE GENOMIC DNA]</scope>
    <source>
        <strain evidence="9">CG08_land_8_20_14_0_20_40_16</strain>
    </source>
</reference>
<dbReference type="Gene3D" id="3.90.25.10">
    <property type="entry name" value="UDP-galactose 4-epimerase, domain 1"/>
    <property type="match status" value="1"/>
</dbReference>
<organism evidence="9 10">
    <name type="scientific">Candidatus Kerfeldbacteria bacterium CG08_land_8_20_14_0_20_40_16</name>
    <dbReference type="NCBI Taxonomy" id="2014244"/>
    <lineage>
        <taxon>Bacteria</taxon>
        <taxon>Candidatus Kerfeldiibacteriota</taxon>
    </lineage>
</organism>
<dbReference type="InterPro" id="IPR005888">
    <property type="entry name" value="dTDP_Gluc_deHydtase"/>
</dbReference>
<dbReference type="NCBIfam" id="TIGR01181">
    <property type="entry name" value="dTDP_gluc_dehyt"/>
    <property type="match status" value="1"/>
</dbReference>